<evidence type="ECO:0000313" key="2">
    <source>
        <dbReference type="EMBL" id="QJA75909.1"/>
    </source>
</evidence>
<protein>
    <submittedName>
        <fullName evidence="1">Uncharacterized protein</fullName>
    </submittedName>
</protein>
<dbReference type="EMBL" id="MT142192">
    <property type="protein sequence ID" value="QJA75909.1"/>
    <property type="molecule type" value="Genomic_DNA"/>
</dbReference>
<proteinExistence type="predicted"/>
<dbReference type="EMBL" id="MT141278">
    <property type="protein sequence ID" value="QJA57537.1"/>
    <property type="molecule type" value="Genomic_DNA"/>
</dbReference>
<organism evidence="1">
    <name type="scientific">viral metagenome</name>
    <dbReference type="NCBI Taxonomy" id="1070528"/>
    <lineage>
        <taxon>unclassified sequences</taxon>
        <taxon>metagenomes</taxon>
        <taxon>organismal metagenomes</taxon>
    </lineage>
</organism>
<accession>A0A6M3IKI0</accession>
<sequence length="74" mass="8632">MDYYYVISLPERGYWSGTHWTPDKSRTKLYDSEPAAFTAMMEIPVGVVEVWITIFRVELTQWLTTKGAPVWVES</sequence>
<evidence type="ECO:0000313" key="1">
    <source>
        <dbReference type="EMBL" id="QJA57537.1"/>
    </source>
</evidence>
<gene>
    <name evidence="2" type="ORF">MM415A01657_0012</name>
    <name evidence="1" type="ORF">MM415B01627_0020</name>
</gene>
<reference evidence="1" key="1">
    <citation type="submission" date="2020-03" db="EMBL/GenBank/DDBJ databases">
        <title>The deep terrestrial virosphere.</title>
        <authorList>
            <person name="Holmfeldt K."/>
            <person name="Nilsson E."/>
            <person name="Simone D."/>
            <person name="Lopez-Fernandez M."/>
            <person name="Wu X."/>
            <person name="de Brujin I."/>
            <person name="Lundin D."/>
            <person name="Andersson A."/>
            <person name="Bertilsson S."/>
            <person name="Dopson M."/>
        </authorList>
    </citation>
    <scope>NUCLEOTIDE SEQUENCE</scope>
    <source>
        <strain evidence="2">MM415A01657</strain>
        <strain evidence="1">MM415B01627</strain>
    </source>
</reference>
<dbReference type="AlphaFoldDB" id="A0A6M3IKI0"/>
<name>A0A6M3IKI0_9ZZZZ</name>